<dbReference type="InterPro" id="IPR016024">
    <property type="entry name" value="ARM-type_fold"/>
</dbReference>
<keyword evidence="1" id="KW-1185">Reference proteome</keyword>
<proteinExistence type="predicted"/>
<evidence type="ECO:0000313" key="2">
    <source>
        <dbReference type="WBParaSite" id="Hba_07380"/>
    </source>
</evidence>
<name>A0A1I7WQF1_HETBA</name>
<accession>A0A1I7WQF1</accession>
<dbReference type="WBParaSite" id="Hba_07380">
    <property type="protein sequence ID" value="Hba_07380"/>
    <property type="gene ID" value="Hba_07380"/>
</dbReference>
<protein>
    <submittedName>
        <fullName evidence="2">TOG domain-containing protein</fullName>
    </submittedName>
</protein>
<dbReference type="InterPro" id="IPR011989">
    <property type="entry name" value="ARM-like"/>
</dbReference>
<sequence>MSDVLDWFDLQLSIAKALVAWATRAAPLSIPPERRRETMNNAWSLFTFLIAFIYMSQFKCLSTNPPYFDAKLMDSLLDPSRFRPDRLPSPAFMPRDDDFVELLRSADFDVRLQTLNRVINLSKRDPDWFTRFAKKGELFKNLDRILMDDRWEVQHQCIKFLVEAMPTFGNCLEYCVCYVMPNLIPKLGSSKITVRKVSVQAIQAFLKSQPGALGSVLKMLVNYLLTSPDRTTKSEVLQEVPALFITEVMQSNWFALVDCLTQWLATADKETIERIVVVTKKLEVYIGNDAFSRLLQNLSANQQRDYNKCSSNVTIVIDETEKRKTLIMKLERTYLFRLVLRLNHKNCLFSNLFHFPTTFQLKQIIEKITPEEVARLVPHLHSYLIGLSHVLTDLNFKVVVLALDVVRITVNRLKSHMEAHLQVVNILTAALMIISASKINFTAVINVMVPLLMDPKRRVRLAAFEQLSVVAYLMNGKIDPLLRAVRDAELRYKANGLYNAVMARIHRHLLPRIRYDGLIEYSTPPITDSSFNVKESELRSADNVDLLWILHAGGENHDRLVSPVSVVANIAKSLNDFRKESDKTSRYQAEDNHIYNIKHNALTGETNPPFNVSKSSKEEEKTVTKKIRQFKDQTASNCESEFKYKFLACTAEEEQFDCKRGQRKLFHSSLLPMFNPN</sequence>
<dbReference type="SUPFAM" id="SSF48371">
    <property type="entry name" value="ARM repeat"/>
    <property type="match status" value="1"/>
</dbReference>
<organism evidence="1 2">
    <name type="scientific">Heterorhabditis bacteriophora</name>
    <name type="common">Entomopathogenic nematode worm</name>
    <dbReference type="NCBI Taxonomy" id="37862"/>
    <lineage>
        <taxon>Eukaryota</taxon>
        <taxon>Metazoa</taxon>
        <taxon>Ecdysozoa</taxon>
        <taxon>Nematoda</taxon>
        <taxon>Chromadorea</taxon>
        <taxon>Rhabditida</taxon>
        <taxon>Rhabditina</taxon>
        <taxon>Rhabditomorpha</taxon>
        <taxon>Strongyloidea</taxon>
        <taxon>Heterorhabditidae</taxon>
        <taxon>Heterorhabditis</taxon>
    </lineage>
</organism>
<dbReference type="Gene3D" id="1.25.10.10">
    <property type="entry name" value="Leucine-rich Repeat Variant"/>
    <property type="match status" value="3"/>
</dbReference>
<dbReference type="Proteomes" id="UP000095283">
    <property type="component" value="Unplaced"/>
</dbReference>
<reference evidence="2" key="1">
    <citation type="submission" date="2016-11" db="UniProtKB">
        <authorList>
            <consortium name="WormBaseParasite"/>
        </authorList>
    </citation>
    <scope>IDENTIFICATION</scope>
</reference>
<dbReference type="AlphaFoldDB" id="A0A1I7WQF1"/>
<evidence type="ECO:0000313" key="1">
    <source>
        <dbReference type="Proteomes" id="UP000095283"/>
    </source>
</evidence>